<keyword evidence="10" id="KW-1185">Reference proteome</keyword>
<feature type="transmembrane region" description="Helical" evidence="8">
    <location>
        <begin position="101"/>
        <end position="122"/>
    </location>
</feature>
<dbReference type="InterPro" id="IPR026030">
    <property type="entry name" value="Pur-cyt_permease_Fcy2/21/22"/>
</dbReference>
<feature type="transmembrane region" description="Helical" evidence="8">
    <location>
        <begin position="398"/>
        <end position="420"/>
    </location>
</feature>
<feature type="transmembrane region" description="Helical" evidence="8">
    <location>
        <begin position="206"/>
        <end position="223"/>
    </location>
</feature>
<feature type="transmembrane region" description="Helical" evidence="8">
    <location>
        <begin position="278"/>
        <end position="303"/>
    </location>
</feature>
<keyword evidence="4" id="KW-0597">Phosphoprotein</keyword>
<dbReference type="AlphaFoldDB" id="A0A3R7FAU6"/>
<organism evidence="9 10">
    <name type="scientific">Aspergillus turcosus</name>
    <dbReference type="NCBI Taxonomy" id="1245748"/>
    <lineage>
        <taxon>Eukaryota</taxon>
        <taxon>Fungi</taxon>
        <taxon>Dikarya</taxon>
        <taxon>Ascomycota</taxon>
        <taxon>Pezizomycotina</taxon>
        <taxon>Eurotiomycetes</taxon>
        <taxon>Eurotiomycetidae</taxon>
        <taxon>Eurotiales</taxon>
        <taxon>Aspergillaceae</taxon>
        <taxon>Aspergillus</taxon>
        <taxon>Aspergillus subgen. Fumigati</taxon>
    </lineage>
</organism>
<dbReference type="EMBL" id="NIDN02000028">
    <property type="protein sequence ID" value="RLL99617.1"/>
    <property type="molecule type" value="Genomic_DNA"/>
</dbReference>
<dbReference type="PANTHER" id="PTHR31806">
    <property type="entry name" value="PURINE-CYTOSINE PERMEASE FCY2-RELATED"/>
    <property type="match status" value="1"/>
</dbReference>
<dbReference type="STRING" id="1245748.A0A3R7FAU6"/>
<keyword evidence="7 8" id="KW-0472">Membrane</keyword>
<dbReference type="Proteomes" id="UP000215289">
    <property type="component" value="Unassembled WGS sequence"/>
</dbReference>
<feature type="transmembrane region" description="Helical" evidence="8">
    <location>
        <begin position="333"/>
        <end position="355"/>
    </location>
</feature>
<dbReference type="GO" id="GO:0005886">
    <property type="term" value="C:plasma membrane"/>
    <property type="evidence" value="ECO:0007669"/>
    <property type="project" value="TreeGrafter"/>
</dbReference>
<feature type="transmembrane region" description="Helical" evidence="8">
    <location>
        <begin position="143"/>
        <end position="168"/>
    </location>
</feature>
<evidence type="ECO:0000313" key="10">
    <source>
        <dbReference type="Proteomes" id="UP000215289"/>
    </source>
</evidence>
<dbReference type="PANTHER" id="PTHR31806:SF7">
    <property type="entry name" value="TRANSPORTER, PUTATIVE (AFU_ORTHOLOGUE AFUA_2G04690)-RELATED"/>
    <property type="match status" value="1"/>
</dbReference>
<name>A0A3R7FAU6_9EURO</name>
<evidence type="ECO:0000256" key="3">
    <source>
        <dbReference type="ARBA" id="ARBA00022448"/>
    </source>
</evidence>
<dbReference type="GO" id="GO:0022857">
    <property type="term" value="F:transmembrane transporter activity"/>
    <property type="evidence" value="ECO:0007669"/>
    <property type="project" value="InterPro"/>
</dbReference>
<sequence length="716" mass="79368">MDSRGLDAEEKAQPEPTFIPVEEEAPVKPRGFLSRIRYYEEVLDRKLGVESHSLDRVLPENRKPPNPLAMAFMWASATMNISCFSTGFLGKEFGLSLGQTVAITICATLLGAAVTGWCATMGPGTGLRQVAISRYSLGYYPSSIIAALNVIEQLGWASVTCITGGLALSAVSDGHVSIAVGVVIVACVSFLFSFIGLKGVLMYEQYAWILFFIVFMIIYGESAHRANLAAPAAVTGPTLSGNALSLVAVVYGSSASWSSIVSDFYVHYPVDTPKIKIFLYTTLGITIPTCIGMLLGACISSALDTNPEWAAAYDNGIGEILKIIIYPRGFSKFLLVLLVLSGIGVNCIAIYAGSLSAQLFARPFAKVPRIVWSFLVLVCILLLGIAGRDHLLDVLENFLSLLGYWNTSFFVILFTEHYLFRGGSLSNYDLDAWNTPSRMPVGYAGLTAFLCGAAGWIVGMVETYYVGAIAKMIEEFGWGTREEDLNDILRILCGSSTLRSIYILTCRKRGSISELRKQDRRTEFLPTEFLHYFVNYYCHNPSSFYDNLEKVSYSRILWDLVPTDLIQEEREEMEYELMSEGLQDLGLDESMEVDIENIGIPGTSASGQDDLPTFPASSDLFSWETSMTELKKMPVRVSWSSRSDSTMVNAVRFYVMQPAWGHQFDMEDPVRMSVYVEIPTLVKRPAGLAMRFQRAQQMCKIYHIALSFFLLEAWLD</sequence>
<comment type="caution">
    <text evidence="9">The sequence shown here is derived from an EMBL/GenBank/DDBJ whole genome shotgun (WGS) entry which is preliminary data.</text>
</comment>
<keyword evidence="6 8" id="KW-1133">Transmembrane helix</keyword>
<comment type="similarity">
    <text evidence="2">Belongs to the purine-cytosine permease (2.A.39) family.</text>
</comment>
<dbReference type="GO" id="GO:0000329">
    <property type="term" value="C:fungal-type vacuole membrane"/>
    <property type="evidence" value="ECO:0007669"/>
    <property type="project" value="TreeGrafter"/>
</dbReference>
<feature type="transmembrane region" description="Helical" evidence="8">
    <location>
        <begin position="441"/>
        <end position="468"/>
    </location>
</feature>
<dbReference type="Pfam" id="PF02133">
    <property type="entry name" value="Transp_cyt_pur"/>
    <property type="match status" value="1"/>
</dbReference>
<dbReference type="OrthoDB" id="5428495at2759"/>
<evidence type="ECO:0000256" key="2">
    <source>
        <dbReference type="ARBA" id="ARBA00008974"/>
    </source>
</evidence>
<feature type="transmembrane region" description="Helical" evidence="8">
    <location>
        <begin position="68"/>
        <end position="89"/>
    </location>
</feature>
<proteinExistence type="inferred from homology"/>
<evidence type="ECO:0000256" key="7">
    <source>
        <dbReference type="ARBA" id="ARBA00023136"/>
    </source>
</evidence>
<evidence type="ECO:0000313" key="9">
    <source>
        <dbReference type="EMBL" id="RLL99617.1"/>
    </source>
</evidence>
<dbReference type="FunFam" id="1.10.4160.10:FF:000002">
    <property type="entry name" value="Purine-cytosine permease fcyB"/>
    <property type="match status" value="1"/>
</dbReference>
<evidence type="ECO:0000256" key="5">
    <source>
        <dbReference type="ARBA" id="ARBA00022692"/>
    </source>
</evidence>
<protein>
    <submittedName>
        <fullName evidence="9">Uncharacterized protein</fullName>
    </submittedName>
</protein>
<dbReference type="InterPro" id="IPR001248">
    <property type="entry name" value="Pur-cyt_permease"/>
</dbReference>
<keyword evidence="5 8" id="KW-0812">Transmembrane</keyword>
<gene>
    <name evidence="9" type="ORF">CFD26_107992</name>
</gene>
<feature type="transmembrane region" description="Helical" evidence="8">
    <location>
        <begin position="243"/>
        <end position="266"/>
    </location>
</feature>
<keyword evidence="3" id="KW-0813">Transport</keyword>
<accession>A0A3R7FAU6</accession>
<reference evidence="9 10" key="1">
    <citation type="submission" date="2018-08" db="EMBL/GenBank/DDBJ databases">
        <title>Draft genome sequences of two Aspergillus turcosus clinical strains isolated from bronchoalveolar lavage fluid: one azole-susceptible and the other azole-resistant.</title>
        <authorList>
            <person name="Parent-Michaud M."/>
            <person name="Dufresne P.J."/>
            <person name="Fournier E."/>
            <person name="Martineau C."/>
            <person name="Moreira S."/>
            <person name="Perkins V."/>
            <person name="De Repentigny L."/>
            <person name="Dufresne S.F."/>
        </authorList>
    </citation>
    <scope>NUCLEOTIDE SEQUENCE [LARGE SCALE GENOMIC DNA]</scope>
    <source>
        <strain evidence="9">HMR AF 1038</strain>
    </source>
</reference>
<comment type="subcellular location">
    <subcellularLocation>
        <location evidence="1">Membrane</location>
        <topology evidence="1">Multi-pass membrane protein</topology>
    </subcellularLocation>
</comment>
<evidence type="ECO:0000256" key="8">
    <source>
        <dbReference type="SAM" id="Phobius"/>
    </source>
</evidence>
<feature type="transmembrane region" description="Helical" evidence="8">
    <location>
        <begin position="367"/>
        <end position="386"/>
    </location>
</feature>
<feature type="transmembrane region" description="Helical" evidence="8">
    <location>
        <begin position="174"/>
        <end position="194"/>
    </location>
</feature>
<dbReference type="Gene3D" id="1.10.4160.10">
    <property type="entry name" value="Hydantoin permease"/>
    <property type="match status" value="1"/>
</dbReference>
<evidence type="ECO:0000256" key="4">
    <source>
        <dbReference type="ARBA" id="ARBA00022553"/>
    </source>
</evidence>
<dbReference type="GO" id="GO:0015851">
    <property type="term" value="P:nucleobase transport"/>
    <property type="evidence" value="ECO:0007669"/>
    <property type="project" value="UniProtKB-ARBA"/>
</dbReference>
<evidence type="ECO:0000256" key="6">
    <source>
        <dbReference type="ARBA" id="ARBA00022989"/>
    </source>
</evidence>
<evidence type="ECO:0000256" key="1">
    <source>
        <dbReference type="ARBA" id="ARBA00004141"/>
    </source>
</evidence>